<accession>V6MDW6</accession>
<sequence>MEHMYRFDYTDFPYKLDRLQLRSLQTIDLAIFPYTYWHGNQVLAIYQ</sequence>
<name>V6MDW6_9BACL</name>
<evidence type="ECO:0000313" key="1">
    <source>
        <dbReference type="EMBL" id="EST56719.1"/>
    </source>
</evidence>
<proteinExistence type="predicted"/>
<dbReference type="HOGENOM" id="CLU_3165382_0_0_9"/>
<dbReference type="AlphaFoldDB" id="V6MDW6"/>
<dbReference type="PATRIC" id="fig|1408254.3.peg.52"/>
<keyword evidence="2" id="KW-1185">Reference proteome</keyword>
<evidence type="ECO:0000313" key="2">
    <source>
        <dbReference type="Proteomes" id="UP000017973"/>
    </source>
</evidence>
<dbReference type="EMBL" id="AYJU01000001">
    <property type="protein sequence ID" value="EST56719.1"/>
    <property type="molecule type" value="Genomic_DNA"/>
</dbReference>
<protein>
    <submittedName>
        <fullName evidence="1">Uncharacterized protein</fullName>
    </submittedName>
</protein>
<gene>
    <name evidence="1" type="ORF">T458_00250</name>
</gene>
<comment type="caution">
    <text evidence="1">The sequence shown here is derived from an EMBL/GenBank/DDBJ whole genome shotgun (WGS) entry which is preliminary data.</text>
</comment>
<dbReference type="RefSeq" id="WP_023554148.1">
    <property type="nucleotide sequence ID" value="NZ_KI629782.1"/>
</dbReference>
<reference evidence="1 2" key="1">
    <citation type="journal article" date="2014" name="Genome Announc.">
        <title>Draft Genome Sequence of Brevibacillus panacihumi Strain W25, a Halotolerant Hydrocarbon-Degrading Bacterium.</title>
        <authorList>
            <person name="Wang X."/>
            <person name="Jin D."/>
            <person name="Zhou L."/>
            <person name="Wu L."/>
            <person name="An W."/>
            <person name="Chen Y."/>
            <person name="Zhao L."/>
        </authorList>
    </citation>
    <scope>NUCLEOTIDE SEQUENCE [LARGE SCALE GENOMIC DNA]</scope>
    <source>
        <strain evidence="1 2">W25</strain>
    </source>
</reference>
<organism evidence="1 2">
    <name type="scientific">Brevibacillus panacihumi W25</name>
    <dbReference type="NCBI Taxonomy" id="1408254"/>
    <lineage>
        <taxon>Bacteria</taxon>
        <taxon>Bacillati</taxon>
        <taxon>Bacillota</taxon>
        <taxon>Bacilli</taxon>
        <taxon>Bacillales</taxon>
        <taxon>Paenibacillaceae</taxon>
        <taxon>Brevibacillus</taxon>
    </lineage>
</organism>
<dbReference type="Proteomes" id="UP000017973">
    <property type="component" value="Unassembled WGS sequence"/>
</dbReference>